<organism evidence="2 3">
    <name type="scientific">Rhinolophus ferrumequinum</name>
    <name type="common">Greater horseshoe bat</name>
    <dbReference type="NCBI Taxonomy" id="59479"/>
    <lineage>
        <taxon>Eukaryota</taxon>
        <taxon>Metazoa</taxon>
        <taxon>Chordata</taxon>
        <taxon>Craniata</taxon>
        <taxon>Vertebrata</taxon>
        <taxon>Euteleostomi</taxon>
        <taxon>Mammalia</taxon>
        <taxon>Eutheria</taxon>
        <taxon>Laurasiatheria</taxon>
        <taxon>Chiroptera</taxon>
        <taxon>Yinpterochiroptera</taxon>
        <taxon>Rhinolophoidea</taxon>
        <taxon>Rhinolophidae</taxon>
        <taxon>Rhinolophinae</taxon>
        <taxon>Rhinolophus</taxon>
    </lineage>
</organism>
<feature type="region of interest" description="Disordered" evidence="1">
    <location>
        <begin position="22"/>
        <end position="112"/>
    </location>
</feature>
<evidence type="ECO:0000313" key="2">
    <source>
        <dbReference type="EMBL" id="KAF6293214.1"/>
    </source>
</evidence>
<gene>
    <name evidence="2" type="ORF">mRhiFer1_009100</name>
</gene>
<protein>
    <submittedName>
        <fullName evidence="2">Uncharacterized protein</fullName>
    </submittedName>
</protein>
<feature type="compositionally biased region" description="Low complexity" evidence="1">
    <location>
        <begin position="25"/>
        <end position="37"/>
    </location>
</feature>
<dbReference type="AlphaFoldDB" id="A0A7J7SXY8"/>
<evidence type="ECO:0000256" key="1">
    <source>
        <dbReference type="SAM" id="MobiDB-lite"/>
    </source>
</evidence>
<name>A0A7J7SXY8_RHIFE</name>
<accession>A0A7J7SXY8</accession>
<feature type="compositionally biased region" description="Basic and acidic residues" evidence="1">
    <location>
        <begin position="165"/>
        <end position="186"/>
    </location>
</feature>
<proteinExistence type="predicted"/>
<comment type="caution">
    <text evidence="2">The sequence shown here is derived from an EMBL/GenBank/DDBJ whole genome shotgun (WGS) entry which is preliminary data.</text>
</comment>
<evidence type="ECO:0000313" key="3">
    <source>
        <dbReference type="Proteomes" id="UP000585614"/>
    </source>
</evidence>
<sequence>MAPSAESELIPAHVYSRAFHSFHETSQSKPQTPTTSSFPRCRVSGSQFRTPRKVGGKLGNLSPEATAEAHRYLGDQSARSLQHGDPDASPRVKGPCVRPPEHRGGVAPQTRVSFPDVFSHPVRSRMRPLPEVACADAEATLSPCSPQGIRPQGRGQGPAHIFPSRLDRFPAEACRKFSPDVWKEGRGPAAPPPRTSPSDVPGPLHPRRPHISGHSVFIVIESGTSQRE</sequence>
<reference evidence="2 3" key="1">
    <citation type="journal article" date="2020" name="Nature">
        <title>Six reference-quality genomes reveal evolution of bat adaptations.</title>
        <authorList>
            <person name="Jebb D."/>
            <person name="Huang Z."/>
            <person name="Pippel M."/>
            <person name="Hughes G.M."/>
            <person name="Lavrichenko K."/>
            <person name="Devanna P."/>
            <person name="Winkler S."/>
            <person name="Jermiin L.S."/>
            <person name="Skirmuntt E.C."/>
            <person name="Katzourakis A."/>
            <person name="Burkitt-Gray L."/>
            <person name="Ray D.A."/>
            <person name="Sullivan K.A.M."/>
            <person name="Roscito J.G."/>
            <person name="Kirilenko B.M."/>
            <person name="Davalos L.M."/>
            <person name="Corthals A.P."/>
            <person name="Power M.L."/>
            <person name="Jones G."/>
            <person name="Ransome R.D."/>
            <person name="Dechmann D.K.N."/>
            <person name="Locatelli A.G."/>
            <person name="Puechmaille S.J."/>
            <person name="Fedrigo O."/>
            <person name="Jarvis E.D."/>
            <person name="Hiller M."/>
            <person name="Vernes S.C."/>
            <person name="Myers E.W."/>
            <person name="Teeling E.C."/>
        </authorList>
    </citation>
    <scope>NUCLEOTIDE SEQUENCE [LARGE SCALE GENOMIC DNA]</scope>
    <source>
        <strain evidence="2">MRhiFer1</strain>
        <tissue evidence="2">Lung</tissue>
    </source>
</reference>
<dbReference type="EMBL" id="JACAGC010000021">
    <property type="protein sequence ID" value="KAF6293214.1"/>
    <property type="molecule type" value="Genomic_DNA"/>
</dbReference>
<dbReference type="Proteomes" id="UP000585614">
    <property type="component" value="Unassembled WGS sequence"/>
</dbReference>
<feature type="region of interest" description="Disordered" evidence="1">
    <location>
        <begin position="147"/>
        <end position="215"/>
    </location>
</feature>